<dbReference type="Gene3D" id="3.30.565.10">
    <property type="entry name" value="Histidine kinase-like ATPase, C-terminal domain"/>
    <property type="match status" value="1"/>
</dbReference>
<dbReference type="InterPro" id="IPR003594">
    <property type="entry name" value="HATPase_dom"/>
</dbReference>
<dbReference type="SMART" id="SM00086">
    <property type="entry name" value="PAC"/>
    <property type="match status" value="4"/>
</dbReference>
<evidence type="ECO:0000256" key="1">
    <source>
        <dbReference type="ARBA" id="ARBA00000085"/>
    </source>
</evidence>
<feature type="domain" description="PAS" evidence="7">
    <location>
        <begin position="262"/>
        <end position="332"/>
    </location>
</feature>
<dbReference type="SUPFAM" id="SSF55781">
    <property type="entry name" value="GAF domain-like"/>
    <property type="match status" value="1"/>
</dbReference>
<dbReference type="Proteomes" id="UP000307510">
    <property type="component" value="Unassembled WGS sequence"/>
</dbReference>
<dbReference type="EMBL" id="VASG01000004">
    <property type="protein sequence ID" value="TLP73488.1"/>
    <property type="molecule type" value="Genomic_DNA"/>
</dbReference>
<evidence type="ECO:0000259" key="8">
    <source>
        <dbReference type="PROSITE" id="PS50113"/>
    </source>
</evidence>
<dbReference type="RefSeq" id="WP_138214462.1">
    <property type="nucleotide sequence ID" value="NZ_VASG01000004.1"/>
</dbReference>
<dbReference type="CDD" id="cd00082">
    <property type="entry name" value="HisKA"/>
    <property type="match status" value="1"/>
</dbReference>
<dbReference type="PRINTS" id="PR00344">
    <property type="entry name" value="BCTRLSENSOR"/>
</dbReference>
<evidence type="ECO:0000259" key="7">
    <source>
        <dbReference type="PROSITE" id="PS50112"/>
    </source>
</evidence>
<dbReference type="GO" id="GO:0000155">
    <property type="term" value="F:phosphorelay sensor kinase activity"/>
    <property type="evidence" value="ECO:0007669"/>
    <property type="project" value="InterPro"/>
</dbReference>
<dbReference type="FunFam" id="3.30.450.20:FF:000099">
    <property type="entry name" value="Sensory box sensor histidine kinase"/>
    <property type="match status" value="2"/>
</dbReference>
<dbReference type="Pfam" id="PF13185">
    <property type="entry name" value="GAF_2"/>
    <property type="match status" value="1"/>
</dbReference>
<feature type="domain" description="Histidine kinase" evidence="6">
    <location>
        <begin position="706"/>
        <end position="922"/>
    </location>
</feature>
<dbReference type="InterPro" id="IPR036097">
    <property type="entry name" value="HisK_dim/P_sf"/>
</dbReference>
<dbReference type="Gene3D" id="3.30.450.40">
    <property type="match status" value="1"/>
</dbReference>
<keyword evidence="4" id="KW-0808">Transferase</keyword>
<comment type="caution">
    <text evidence="9">The sequence shown here is derived from an EMBL/GenBank/DDBJ whole genome shotgun (WGS) entry which is preliminary data.</text>
</comment>
<dbReference type="PROSITE" id="PS50112">
    <property type="entry name" value="PAS"/>
    <property type="match status" value="2"/>
</dbReference>
<protein>
    <recommendedName>
        <fullName evidence="2">histidine kinase</fullName>
        <ecNumber evidence="2">2.7.13.3</ecNumber>
    </recommendedName>
</protein>
<dbReference type="InterPro" id="IPR001610">
    <property type="entry name" value="PAC"/>
</dbReference>
<dbReference type="PROSITE" id="PS50113">
    <property type="entry name" value="PAC"/>
    <property type="match status" value="3"/>
</dbReference>
<dbReference type="Gene3D" id="2.10.70.100">
    <property type="match status" value="1"/>
</dbReference>
<keyword evidence="3" id="KW-0597">Phosphoprotein</keyword>
<reference evidence="10" key="2">
    <citation type="submission" date="2019-06" db="EMBL/GenBank/DDBJ databases">
        <title>AzeR, a transcriptional regulator that responds to azelaic acid in Pseudomonas nitroreducens.</title>
        <authorList>
            <person name="Bez C."/>
            <person name="Javvadi S.G."/>
            <person name="Bertani I."/>
            <person name="Devescovi G."/>
            <person name="Studholme D.J."/>
            <person name="Geller A."/>
            <person name="Levy A."/>
            <person name="Venturi V."/>
        </authorList>
    </citation>
    <scope>NUCLEOTIDE SEQUENCE [LARGE SCALE GENOMIC DNA]</scope>
    <source>
        <strain evidence="10">DSM 9128</strain>
    </source>
</reference>
<dbReference type="PROSITE" id="PS50109">
    <property type="entry name" value="HIS_KIN"/>
    <property type="match status" value="1"/>
</dbReference>
<feature type="domain" description="PAC" evidence="8">
    <location>
        <begin position="635"/>
        <end position="686"/>
    </location>
</feature>
<dbReference type="InterPro" id="IPR000700">
    <property type="entry name" value="PAS-assoc_C"/>
</dbReference>
<dbReference type="InterPro" id="IPR004358">
    <property type="entry name" value="Sig_transdc_His_kin-like_C"/>
</dbReference>
<proteinExistence type="predicted"/>
<dbReference type="SUPFAM" id="SSF55874">
    <property type="entry name" value="ATPase domain of HSP90 chaperone/DNA topoisomerase II/histidine kinase"/>
    <property type="match status" value="1"/>
</dbReference>
<dbReference type="AlphaFoldDB" id="A0A5R9A4D4"/>
<dbReference type="NCBIfam" id="TIGR00229">
    <property type="entry name" value="sensory_box"/>
    <property type="match status" value="4"/>
</dbReference>
<sequence>MHNEVVDKLPDMAWTASVEGRLESVNQAWRLYAGRAPDTLGEHAWQALVHPDDLPALQHGWSAIRQIGVAHDLQARLRRHDGVYRRFLLRARPLTNDLGEPAGWCGQNIDIEDLLPAPPLTVTRETQDLIDSIPALISLMTPAGELECVNRHNREYLGATFDELRRWTSSDTIHPDDLPSALAAWKHSVASGDPYNFQQRVRGADGIYRWFHVRALPHRDSAGRIQRWFVLKVDIDEQRRDQALIAQAQKSLASALEEVSVSEDRLRTLIDAVPGFVWRTDPGGSVEFLNQRWFDYTGMTPESAAGVGWMTALHPEDAPALGIYWQGLLEAGSAGEFEARLRRFDGSYRWFLIRAVPQLDAAGRVLKWYGGNTDIHVRKRAELLLAGEKRLLGLMAGGCALPQVLETLCELVEANLEGSRCAITLVAPRHGRLPDATLRLQAGAAPHLPVAMYGGADGQPVSPQSSPQALAVLLGATVKIDDLQREARWPVWQQQAQASGLRALAAMPVVANHGEVSGILSVYFGQAQTLDENQCALIGQFTHLASIAIDRARSEAALRQSEAFLAKAQRISLTGTFSWRVDNDEIAWSEEIYRLLDLQPGLTPGFDLIFSRIHPDDRATVEEMLRRQRRDGCDFEHEHRLLLPSGAVRHVHLVAQATREADGALLYIATAQDVTQRRLAEETLHRTRAELAHVARVASLGALTASIAHEVNQPLSGIITNASTCLRMLGAETPNLEGARETARRTIRDGNRAADVIKRLRALFARHEAVSEQVDLNEATREVIAMLHNELQRHGVTVLPTLQEELPAVSGDRVQLQQVILNLILNAIDALDEVHDRPRQLRISTGHDLDASIFLAVRDNGAGFAPEDAGRLFDAFFSTKQSGMGIGLWVSRSIIEHHAGRVWATTHDGPGSTFIFALPQALSPALPTHDQPTEIC</sequence>
<evidence type="ECO:0000259" key="6">
    <source>
        <dbReference type="PROSITE" id="PS50109"/>
    </source>
</evidence>
<evidence type="ECO:0000256" key="5">
    <source>
        <dbReference type="ARBA" id="ARBA00022777"/>
    </source>
</evidence>
<dbReference type="Pfam" id="PF02518">
    <property type="entry name" value="HATPase_c"/>
    <property type="match status" value="1"/>
</dbReference>
<feature type="domain" description="PAC" evidence="8">
    <location>
        <begin position="335"/>
        <end position="387"/>
    </location>
</feature>
<dbReference type="InterPro" id="IPR005467">
    <property type="entry name" value="His_kinase_dom"/>
</dbReference>
<dbReference type="Gene3D" id="3.30.450.20">
    <property type="entry name" value="PAS domain"/>
    <property type="match status" value="4"/>
</dbReference>
<reference evidence="9 10" key="1">
    <citation type="submission" date="2019-05" db="EMBL/GenBank/DDBJ databases">
        <authorList>
            <person name="Moore K."/>
            <person name="O'Neill P."/>
            <person name="Farbos A."/>
            <person name="Studholme D.J."/>
        </authorList>
    </citation>
    <scope>NUCLEOTIDE SEQUENCE [LARGE SCALE GENOMIC DNA]</scope>
    <source>
        <strain evidence="9 10">DSM 9128</strain>
    </source>
</reference>
<evidence type="ECO:0000313" key="9">
    <source>
        <dbReference type="EMBL" id="TLP73488.1"/>
    </source>
</evidence>
<evidence type="ECO:0000313" key="10">
    <source>
        <dbReference type="Proteomes" id="UP000307510"/>
    </source>
</evidence>
<comment type="catalytic activity">
    <reaction evidence="1">
        <text>ATP + protein L-histidine = ADP + protein N-phospho-L-histidine.</text>
        <dbReference type="EC" id="2.7.13.3"/>
    </reaction>
</comment>
<dbReference type="SMART" id="SM00387">
    <property type="entry name" value="HATPase_c"/>
    <property type="match status" value="1"/>
</dbReference>
<dbReference type="PANTHER" id="PTHR43304">
    <property type="entry name" value="PHYTOCHROME-LIKE PROTEIN CPH1"/>
    <property type="match status" value="1"/>
</dbReference>
<name>A0A5R9A4D4_PSENT</name>
<dbReference type="InterPro" id="IPR003018">
    <property type="entry name" value="GAF"/>
</dbReference>
<dbReference type="InterPro" id="IPR003661">
    <property type="entry name" value="HisK_dim/P_dom"/>
</dbReference>
<gene>
    <name evidence="9" type="ORF">FEA48_14690</name>
</gene>
<dbReference type="SUPFAM" id="SSF55785">
    <property type="entry name" value="PYP-like sensor domain (PAS domain)"/>
    <property type="match status" value="4"/>
</dbReference>
<organism evidence="9 10">
    <name type="scientific">Pseudomonas nitroreducens</name>
    <dbReference type="NCBI Taxonomy" id="46680"/>
    <lineage>
        <taxon>Bacteria</taxon>
        <taxon>Pseudomonadati</taxon>
        <taxon>Pseudomonadota</taxon>
        <taxon>Gammaproteobacteria</taxon>
        <taxon>Pseudomonadales</taxon>
        <taxon>Pseudomonadaceae</taxon>
        <taxon>Pseudomonas</taxon>
    </lineage>
</organism>
<dbReference type="PANTHER" id="PTHR43304:SF1">
    <property type="entry name" value="PAC DOMAIN-CONTAINING PROTEIN"/>
    <property type="match status" value="1"/>
</dbReference>
<feature type="domain" description="PAC" evidence="8">
    <location>
        <begin position="195"/>
        <end position="247"/>
    </location>
</feature>
<dbReference type="Gene3D" id="1.10.287.130">
    <property type="match status" value="1"/>
</dbReference>
<dbReference type="InterPro" id="IPR000014">
    <property type="entry name" value="PAS"/>
</dbReference>
<dbReference type="InterPro" id="IPR029016">
    <property type="entry name" value="GAF-like_dom_sf"/>
</dbReference>
<dbReference type="SMART" id="SM00065">
    <property type="entry name" value="GAF"/>
    <property type="match status" value="1"/>
</dbReference>
<dbReference type="InterPro" id="IPR013655">
    <property type="entry name" value="PAS_fold_3"/>
</dbReference>
<keyword evidence="5" id="KW-0418">Kinase</keyword>
<dbReference type="InterPro" id="IPR052162">
    <property type="entry name" value="Sensor_kinase/Photoreceptor"/>
</dbReference>
<dbReference type="SMART" id="SM00091">
    <property type="entry name" value="PAS"/>
    <property type="match status" value="4"/>
</dbReference>
<feature type="domain" description="PAS" evidence="7">
    <location>
        <begin position="561"/>
        <end position="632"/>
    </location>
</feature>
<dbReference type="Pfam" id="PF00512">
    <property type="entry name" value="HisKA"/>
    <property type="match status" value="1"/>
</dbReference>
<dbReference type="CDD" id="cd00130">
    <property type="entry name" value="PAS"/>
    <property type="match status" value="4"/>
</dbReference>
<dbReference type="InterPro" id="IPR036890">
    <property type="entry name" value="HATPase_C_sf"/>
</dbReference>
<evidence type="ECO:0000256" key="2">
    <source>
        <dbReference type="ARBA" id="ARBA00012438"/>
    </source>
</evidence>
<dbReference type="Pfam" id="PF08447">
    <property type="entry name" value="PAS_3"/>
    <property type="match status" value="4"/>
</dbReference>
<evidence type="ECO:0000256" key="3">
    <source>
        <dbReference type="ARBA" id="ARBA00022553"/>
    </source>
</evidence>
<accession>A0A5R9A4D4</accession>
<dbReference type="SUPFAM" id="SSF47384">
    <property type="entry name" value="Homodimeric domain of signal transducing histidine kinase"/>
    <property type="match status" value="1"/>
</dbReference>
<dbReference type="SMART" id="SM00388">
    <property type="entry name" value="HisKA"/>
    <property type="match status" value="1"/>
</dbReference>
<dbReference type="EC" id="2.7.13.3" evidence="2"/>
<evidence type="ECO:0000256" key="4">
    <source>
        <dbReference type="ARBA" id="ARBA00022679"/>
    </source>
</evidence>
<dbReference type="InterPro" id="IPR035965">
    <property type="entry name" value="PAS-like_dom_sf"/>
</dbReference>